<protein>
    <submittedName>
        <fullName evidence="2">Uncharacterized protein</fullName>
    </submittedName>
</protein>
<evidence type="ECO:0000313" key="3">
    <source>
        <dbReference type="Proteomes" id="UP000323664"/>
    </source>
</evidence>
<evidence type="ECO:0000313" key="2">
    <source>
        <dbReference type="EMBL" id="KAA8784944.1"/>
    </source>
</evidence>
<comment type="caution">
    <text evidence="2">The sequence shown here is derived from an EMBL/GenBank/DDBJ whole genome shotgun (WGS) entry which is preliminary data.</text>
</comment>
<dbReference type="Proteomes" id="UP000323664">
    <property type="component" value="Unassembled WGS sequence"/>
</dbReference>
<organism evidence="2 3">
    <name type="scientific">Paenibacillus amylolyticus</name>
    <dbReference type="NCBI Taxonomy" id="1451"/>
    <lineage>
        <taxon>Bacteria</taxon>
        <taxon>Bacillati</taxon>
        <taxon>Bacillota</taxon>
        <taxon>Bacilli</taxon>
        <taxon>Bacillales</taxon>
        <taxon>Paenibacillaceae</taxon>
        <taxon>Paenibacillus</taxon>
    </lineage>
</organism>
<dbReference type="RefSeq" id="WP_123064735.1">
    <property type="nucleotide sequence ID" value="NZ_RIAS01000006.1"/>
</dbReference>
<name>A0A5M9WTH8_PAEAM</name>
<sequence>MEKEEELLLVVRLMVGGGLLFLSRGIYQLYGHDLLNRTFMEIVFIFMFVVMMRLFRKLSLFQLALDVLRDVYRLYRKSRNSD</sequence>
<feature type="transmembrane region" description="Helical" evidence="1">
    <location>
        <begin position="39"/>
        <end position="55"/>
    </location>
</feature>
<dbReference type="OrthoDB" id="9980684at2"/>
<keyword evidence="1" id="KW-0472">Membrane</keyword>
<keyword evidence="1" id="KW-0812">Transmembrane</keyword>
<dbReference type="AlphaFoldDB" id="A0A5M9WTH8"/>
<proteinExistence type="predicted"/>
<dbReference type="EMBL" id="RIAS01000006">
    <property type="protein sequence ID" value="KAA8784944.1"/>
    <property type="molecule type" value="Genomic_DNA"/>
</dbReference>
<gene>
    <name evidence="2" type="ORF">EC604_13910</name>
</gene>
<feature type="transmembrane region" description="Helical" evidence="1">
    <location>
        <begin position="7"/>
        <end position="27"/>
    </location>
</feature>
<reference evidence="2 3" key="1">
    <citation type="journal article" date="2019" name="J. Ind. Microbiol. Biotechnol.">
        <title>Paenibacillus amylolyticus 27C64 has a diverse set of carbohydrate-active enzymes and complete pectin deconstruction system.</title>
        <authorList>
            <person name="Keggi C."/>
            <person name="Doran-Peterson J."/>
        </authorList>
    </citation>
    <scope>NUCLEOTIDE SEQUENCE [LARGE SCALE GENOMIC DNA]</scope>
    <source>
        <strain evidence="2 3">27C64</strain>
    </source>
</reference>
<keyword evidence="1" id="KW-1133">Transmembrane helix</keyword>
<accession>A0A5M9WTH8</accession>
<evidence type="ECO:0000256" key="1">
    <source>
        <dbReference type="SAM" id="Phobius"/>
    </source>
</evidence>